<dbReference type="InterPro" id="IPR010298">
    <property type="entry name" value="YacP-like"/>
</dbReference>
<name>A0ABW9MFB1_9FIRM</name>
<keyword evidence="2" id="KW-1185">Reference proteome</keyword>
<reference evidence="1 2" key="1">
    <citation type="journal article" date="2025" name="Anaerobe">
        <title>Description of Anaerococcus kampingiae sp. nov., Anaerococcus groningensis sp. nov., Anaerococcus martiniensis sp. nov., and Anaerococcus cruorum sp. nov., isolated from human clinical specimens.</title>
        <authorList>
            <person name="Boiten K.E."/>
            <person name="Meijer J."/>
            <person name="van Wezel E.M."/>
            <person name="Veloo A.C.M."/>
        </authorList>
    </citation>
    <scope>NUCLEOTIDE SEQUENCE [LARGE SCALE GENOMIC DNA]</scope>
    <source>
        <strain evidence="1 2">ENR0874</strain>
    </source>
</reference>
<evidence type="ECO:0000313" key="1">
    <source>
        <dbReference type="EMBL" id="MFO3667979.1"/>
    </source>
</evidence>
<dbReference type="Proteomes" id="UP001637994">
    <property type="component" value="Unassembled WGS sequence"/>
</dbReference>
<evidence type="ECO:0000313" key="2">
    <source>
        <dbReference type="Proteomes" id="UP001637994"/>
    </source>
</evidence>
<dbReference type="EMBL" id="JBGMEF010000043">
    <property type="protein sequence ID" value="MFO3667979.1"/>
    <property type="molecule type" value="Genomic_DNA"/>
</dbReference>
<sequence length="179" mass="20641">MALTKKNITYVDGYNVINKWPDLKDLSKTNLAAARDMLIEEMAEYSVLRAEEMVIVFDAYNLDRLKETIETKYKMKIVYTKRFQTADTYIEAELERVGRRHNVKVVTDDGAVQNMALGKGASRMTALELRGDLLGLRRKIKKSQKANFSHNYRSYPISKSLAAKLDQLKIKLEDEDKDK</sequence>
<dbReference type="CDD" id="cd10912">
    <property type="entry name" value="PIN_YacP-like"/>
    <property type="match status" value="1"/>
</dbReference>
<proteinExistence type="predicted"/>
<dbReference type="PANTHER" id="PTHR34547:SF1">
    <property type="entry name" value="YACP-LIKE NYN DOMAIN PROTEIN"/>
    <property type="match status" value="1"/>
</dbReference>
<protein>
    <submittedName>
        <fullName evidence="1">NYN domain-containing protein</fullName>
    </submittedName>
</protein>
<organism evidence="1 2">
    <name type="scientific">Anaerococcus kampingae</name>
    <dbReference type="NCBI Taxonomy" id="3115614"/>
    <lineage>
        <taxon>Bacteria</taxon>
        <taxon>Bacillati</taxon>
        <taxon>Bacillota</taxon>
        <taxon>Tissierellia</taxon>
        <taxon>Tissierellales</taxon>
        <taxon>Peptoniphilaceae</taxon>
        <taxon>Anaerococcus</taxon>
    </lineage>
</organism>
<dbReference type="Pfam" id="PF05991">
    <property type="entry name" value="NYN_YacP"/>
    <property type="match status" value="1"/>
</dbReference>
<comment type="caution">
    <text evidence="1">The sequence shown here is derived from an EMBL/GenBank/DDBJ whole genome shotgun (WGS) entry which is preliminary data.</text>
</comment>
<dbReference type="RefSeq" id="WP_410036000.1">
    <property type="nucleotide sequence ID" value="NZ_JBGMEF010000043.1"/>
</dbReference>
<gene>
    <name evidence="1" type="ORF">ACCQ42_09370</name>
</gene>
<dbReference type="PANTHER" id="PTHR34547">
    <property type="entry name" value="YACP-LIKE NYN DOMAIN PROTEIN"/>
    <property type="match status" value="1"/>
</dbReference>
<accession>A0ABW9MFB1</accession>